<reference evidence="2 3" key="1">
    <citation type="submission" date="2018-07" db="EMBL/GenBank/DDBJ databases">
        <title>Genome guided investigation of antibiotics producing actinomycetales strain isolated from a Macau mangrove ecosystem.</title>
        <authorList>
            <person name="Hu D."/>
        </authorList>
    </citation>
    <scope>NUCLEOTIDE SEQUENCE [LARGE SCALE GENOMIC DNA]</scope>
    <source>
        <strain evidence="2 3">2297</strain>
    </source>
</reference>
<dbReference type="Proteomes" id="UP000253742">
    <property type="component" value="Unassembled WGS sequence"/>
</dbReference>
<gene>
    <name evidence="2" type="ORF">DVZ84_25725</name>
</gene>
<evidence type="ECO:0000313" key="2">
    <source>
        <dbReference type="EMBL" id="RDD86176.1"/>
    </source>
</evidence>
<comment type="caution">
    <text evidence="2">The sequence shown here is derived from an EMBL/GenBank/DDBJ whole genome shotgun (WGS) entry which is preliminary data.</text>
</comment>
<name>A0A369UZI0_9ACTN</name>
<sequence length="73" mass="7570">MFRRGGTCPGGASYVTRSALPNDGPIYDFPARGGRRAPSPVRVATTHRPPSRGSAGRAGGRRPRGAARGPVGR</sequence>
<evidence type="ECO:0000313" key="3">
    <source>
        <dbReference type="Proteomes" id="UP000253742"/>
    </source>
</evidence>
<dbReference type="AlphaFoldDB" id="A0A369UZI0"/>
<protein>
    <submittedName>
        <fullName evidence="2">Uncharacterized protein</fullName>
    </submittedName>
</protein>
<organism evidence="2 3">
    <name type="scientific">Streptomyces parvulus</name>
    <dbReference type="NCBI Taxonomy" id="146923"/>
    <lineage>
        <taxon>Bacteria</taxon>
        <taxon>Bacillati</taxon>
        <taxon>Actinomycetota</taxon>
        <taxon>Actinomycetes</taxon>
        <taxon>Kitasatosporales</taxon>
        <taxon>Streptomycetaceae</taxon>
        <taxon>Streptomyces</taxon>
    </lineage>
</organism>
<proteinExistence type="predicted"/>
<evidence type="ECO:0000256" key="1">
    <source>
        <dbReference type="SAM" id="MobiDB-lite"/>
    </source>
</evidence>
<dbReference type="OrthoDB" id="4337449at2"/>
<accession>A0A369UZI0</accession>
<feature type="region of interest" description="Disordered" evidence="1">
    <location>
        <begin position="1"/>
        <end position="73"/>
    </location>
</feature>
<dbReference type="EMBL" id="QQBH01000019">
    <property type="protein sequence ID" value="RDD86176.1"/>
    <property type="molecule type" value="Genomic_DNA"/>
</dbReference>